<reference evidence="1" key="2">
    <citation type="submission" date="2019-06" db="EMBL/GenBank/DDBJ databases">
        <title>Genomics analysis of Aphanomyces spp. identifies a new class of oomycete effector associated with host adaptation.</title>
        <authorList>
            <person name="Gaulin E."/>
        </authorList>
    </citation>
    <scope>NUCLEOTIDE SEQUENCE</scope>
    <source>
        <strain evidence="1">CBS 578.67</strain>
    </source>
</reference>
<evidence type="ECO:0000313" key="2">
    <source>
        <dbReference type="EMBL" id="VFT85847.1"/>
    </source>
</evidence>
<sequence>MAQNVFAARDLVLAITSYQDGLVHDFLPFIALRDFKTSLSTCGSRQAQRDTLAAATRVVEVWLDHSPIDRLHLLLETLPHMEFPALMCGLYGGRIDLLACLFAQKPSLRGLSGFDFFALGSGGSLATIQYLEVEDLRVDCALMYAAQAGHEKVVKYLWARHSSNRELMGLALTMAAAENQDAIVRFLFPSCESESVLIALGSMAQLQQLETVLLILRRSSPATKKAWSAAALGACARHGFEDMVTAILHDGHFAHLCSDDVTATASAGYLGILQALHEARLSTEDHESAVNAAAWQQGWSYAMPTLVRTNRLDMMQWFVSTQLPPTRSLQECFEHAMKVALKLKKRDVIEWLVGQFGEFANLE</sequence>
<dbReference type="PANTHER" id="PTHR46586:SF3">
    <property type="entry name" value="ANKYRIN REPEAT-CONTAINING PROTEIN"/>
    <property type="match status" value="1"/>
</dbReference>
<dbReference type="InterPro" id="IPR052050">
    <property type="entry name" value="SecEffector_AnkRepeat"/>
</dbReference>
<evidence type="ECO:0000313" key="1">
    <source>
        <dbReference type="EMBL" id="KAF0700502.1"/>
    </source>
</evidence>
<reference evidence="2 3" key="1">
    <citation type="submission" date="2019-03" db="EMBL/GenBank/DDBJ databases">
        <authorList>
            <person name="Gaulin E."/>
            <person name="Dumas B."/>
        </authorList>
    </citation>
    <scope>NUCLEOTIDE SEQUENCE [LARGE SCALE GENOMIC DNA]</scope>
    <source>
        <strain evidence="2">CBS 568.67</strain>
    </source>
</reference>
<dbReference type="PANTHER" id="PTHR46586">
    <property type="entry name" value="ANKYRIN REPEAT-CONTAINING PROTEIN"/>
    <property type="match status" value="1"/>
</dbReference>
<dbReference type="EMBL" id="CAADRA010005141">
    <property type="protein sequence ID" value="VFT85847.1"/>
    <property type="molecule type" value="Genomic_DNA"/>
</dbReference>
<dbReference type="SUPFAM" id="SSF48403">
    <property type="entry name" value="Ankyrin repeat"/>
    <property type="match status" value="1"/>
</dbReference>
<dbReference type="Gene3D" id="1.25.40.20">
    <property type="entry name" value="Ankyrin repeat-containing domain"/>
    <property type="match status" value="1"/>
</dbReference>
<dbReference type="InterPro" id="IPR002110">
    <property type="entry name" value="Ankyrin_rpt"/>
</dbReference>
<gene>
    <name evidence="2" type="primary">Aste57867_8963</name>
    <name evidence="1" type="ORF">As57867_008928</name>
    <name evidence="2" type="ORF">ASTE57867_8963</name>
</gene>
<dbReference type="AlphaFoldDB" id="A0A485KLT5"/>
<organism evidence="2 3">
    <name type="scientific">Aphanomyces stellatus</name>
    <dbReference type="NCBI Taxonomy" id="120398"/>
    <lineage>
        <taxon>Eukaryota</taxon>
        <taxon>Sar</taxon>
        <taxon>Stramenopiles</taxon>
        <taxon>Oomycota</taxon>
        <taxon>Saprolegniomycetes</taxon>
        <taxon>Saprolegniales</taxon>
        <taxon>Verrucalvaceae</taxon>
        <taxon>Aphanomyces</taxon>
    </lineage>
</organism>
<dbReference type="Pfam" id="PF12796">
    <property type="entry name" value="Ank_2"/>
    <property type="match status" value="1"/>
</dbReference>
<accession>A0A485KLT5</accession>
<dbReference type="EMBL" id="VJMH01005120">
    <property type="protein sequence ID" value="KAF0700502.1"/>
    <property type="molecule type" value="Genomic_DNA"/>
</dbReference>
<dbReference type="InterPro" id="IPR036770">
    <property type="entry name" value="Ankyrin_rpt-contain_sf"/>
</dbReference>
<dbReference type="Proteomes" id="UP000332933">
    <property type="component" value="Unassembled WGS sequence"/>
</dbReference>
<protein>
    <submittedName>
        <fullName evidence="2">Aste57867_8963 protein</fullName>
    </submittedName>
</protein>
<keyword evidence="3" id="KW-1185">Reference proteome</keyword>
<name>A0A485KLT5_9STRA</name>
<proteinExistence type="predicted"/>
<evidence type="ECO:0000313" key="3">
    <source>
        <dbReference type="Proteomes" id="UP000332933"/>
    </source>
</evidence>